<gene>
    <name evidence="2" type="ORF">BDK51DRAFT_43791</name>
</gene>
<evidence type="ECO:0000313" key="3">
    <source>
        <dbReference type="Proteomes" id="UP000269721"/>
    </source>
</evidence>
<dbReference type="Proteomes" id="UP000269721">
    <property type="component" value="Unassembled WGS sequence"/>
</dbReference>
<organism evidence="2 3">
    <name type="scientific">Blyttiomyces helicus</name>
    <dbReference type="NCBI Taxonomy" id="388810"/>
    <lineage>
        <taxon>Eukaryota</taxon>
        <taxon>Fungi</taxon>
        <taxon>Fungi incertae sedis</taxon>
        <taxon>Chytridiomycota</taxon>
        <taxon>Chytridiomycota incertae sedis</taxon>
        <taxon>Chytridiomycetes</taxon>
        <taxon>Chytridiomycetes incertae sedis</taxon>
        <taxon>Blyttiomyces</taxon>
    </lineage>
</organism>
<name>A0A4V1IQT1_9FUNG</name>
<sequence length="308" mass="33452">MTTGDTLGSHSSKVWSGRRRKGGVKHLQDEGSKGESKSDGDLAGSLRQYPHTSSSQHAERPSLRGACRPTSTSTSPKQSRDFFSSPPSPSTRQNIQTDRLTRDVSKAPAVKTNWEPDKSTSGSHSTFGTSGACLRPRSPAATTVPLTPNIPWRCSTLYEDGSALWWKLEPGDQRGRGPSVLGVIETRRENNEFSVQILSTSSQAKLSVKVLVHTRKPTLHMSSNDTHPPDLWQLLLAPIPKDRIVAGYSRTHVLTVKAALHAVGTKFEASTSTAKKVVILDPSAGMDVFKQISGGHPLGGVWCHRDQF</sequence>
<evidence type="ECO:0000256" key="1">
    <source>
        <dbReference type="SAM" id="MobiDB-lite"/>
    </source>
</evidence>
<protein>
    <submittedName>
        <fullName evidence="2">Uncharacterized protein</fullName>
    </submittedName>
</protein>
<feature type="compositionally biased region" description="Basic and acidic residues" evidence="1">
    <location>
        <begin position="26"/>
        <end position="40"/>
    </location>
</feature>
<feature type="compositionally biased region" description="Polar residues" evidence="1">
    <location>
        <begin position="1"/>
        <end position="14"/>
    </location>
</feature>
<dbReference type="EMBL" id="KZ997276">
    <property type="protein sequence ID" value="RKO87637.1"/>
    <property type="molecule type" value="Genomic_DNA"/>
</dbReference>
<feature type="compositionally biased region" description="Low complexity" evidence="1">
    <location>
        <begin position="119"/>
        <end position="131"/>
    </location>
</feature>
<evidence type="ECO:0000313" key="2">
    <source>
        <dbReference type="EMBL" id="RKO87637.1"/>
    </source>
</evidence>
<dbReference type="AlphaFoldDB" id="A0A4V1IQT1"/>
<keyword evidence="3" id="KW-1185">Reference proteome</keyword>
<proteinExistence type="predicted"/>
<feature type="region of interest" description="Disordered" evidence="1">
    <location>
        <begin position="1"/>
        <end position="132"/>
    </location>
</feature>
<reference evidence="3" key="1">
    <citation type="journal article" date="2018" name="Nat. Microbiol.">
        <title>Leveraging single-cell genomics to expand the fungal tree of life.</title>
        <authorList>
            <person name="Ahrendt S.R."/>
            <person name="Quandt C.A."/>
            <person name="Ciobanu D."/>
            <person name="Clum A."/>
            <person name="Salamov A."/>
            <person name="Andreopoulos B."/>
            <person name="Cheng J.F."/>
            <person name="Woyke T."/>
            <person name="Pelin A."/>
            <person name="Henrissat B."/>
            <person name="Reynolds N.K."/>
            <person name="Benny G.L."/>
            <person name="Smith M.E."/>
            <person name="James T.Y."/>
            <person name="Grigoriev I.V."/>
        </authorList>
    </citation>
    <scope>NUCLEOTIDE SEQUENCE [LARGE SCALE GENOMIC DNA]</scope>
</reference>
<accession>A0A4V1IQT1</accession>